<evidence type="ECO:0000259" key="1">
    <source>
        <dbReference type="Pfam" id="PF03184"/>
    </source>
</evidence>
<keyword evidence="3" id="KW-1185">Reference proteome</keyword>
<evidence type="ECO:0000313" key="3">
    <source>
        <dbReference type="Proteomes" id="UP000504618"/>
    </source>
</evidence>
<evidence type="ECO:0000313" key="5">
    <source>
        <dbReference type="RefSeq" id="XP_024873489.1"/>
    </source>
</evidence>
<accession>A0A6J1PUE0</accession>
<proteinExistence type="predicted"/>
<dbReference type="OrthoDB" id="8195605at2759"/>
<dbReference type="InterPro" id="IPR050863">
    <property type="entry name" value="CenT-Element_Derived"/>
</dbReference>
<dbReference type="PANTHER" id="PTHR19303:SF74">
    <property type="entry name" value="POGO TRANSPOSABLE ELEMENT WITH KRAB DOMAIN"/>
    <property type="match status" value="1"/>
</dbReference>
<dbReference type="GeneID" id="112455662"/>
<dbReference type="AlphaFoldDB" id="A0A6J1PUE0"/>
<feature type="domain" description="DDE-1" evidence="1">
    <location>
        <begin position="214"/>
        <end position="354"/>
    </location>
</feature>
<evidence type="ECO:0000259" key="2">
    <source>
        <dbReference type="Pfam" id="PF05225"/>
    </source>
</evidence>
<dbReference type="RefSeq" id="XP_024873489.1">
    <property type="nucleotide sequence ID" value="XM_025017721.1"/>
</dbReference>
<gene>
    <name evidence="4 5" type="primary">LOC112455662</name>
</gene>
<dbReference type="RefSeq" id="XP_024873488.1">
    <property type="nucleotide sequence ID" value="XM_025017720.1"/>
</dbReference>
<dbReference type="InterPro" id="IPR036397">
    <property type="entry name" value="RNaseH_sf"/>
</dbReference>
<evidence type="ECO:0000313" key="4">
    <source>
        <dbReference type="RefSeq" id="XP_024873488.1"/>
    </source>
</evidence>
<dbReference type="Gene3D" id="3.30.420.10">
    <property type="entry name" value="Ribonuclease H-like superfamily/Ribonuclease H"/>
    <property type="match status" value="1"/>
</dbReference>
<dbReference type="Proteomes" id="UP000504618">
    <property type="component" value="Unplaced"/>
</dbReference>
<reference evidence="4 5" key="1">
    <citation type="submission" date="2025-04" db="UniProtKB">
        <authorList>
            <consortium name="RefSeq"/>
        </authorList>
    </citation>
    <scope>IDENTIFICATION</scope>
    <source>
        <tissue evidence="4 5">Whole body</tissue>
    </source>
</reference>
<dbReference type="Gene3D" id="1.10.10.60">
    <property type="entry name" value="Homeodomain-like"/>
    <property type="match status" value="1"/>
</dbReference>
<dbReference type="Pfam" id="PF03184">
    <property type="entry name" value="DDE_1"/>
    <property type="match status" value="1"/>
</dbReference>
<dbReference type="Pfam" id="PF05225">
    <property type="entry name" value="HTH_psq"/>
    <property type="match status" value="1"/>
</dbReference>
<feature type="domain" description="HTH psq-type" evidence="2">
    <location>
        <begin position="17"/>
        <end position="51"/>
    </location>
</feature>
<dbReference type="InterPro" id="IPR004875">
    <property type="entry name" value="DDE_SF_endonuclease_dom"/>
</dbReference>
<organism evidence="3 5">
    <name type="scientific">Temnothorax curvispinosus</name>
    <dbReference type="NCBI Taxonomy" id="300111"/>
    <lineage>
        <taxon>Eukaryota</taxon>
        <taxon>Metazoa</taxon>
        <taxon>Ecdysozoa</taxon>
        <taxon>Arthropoda</taxon>
        <taxon>Hexapoda</taxon>
        <taxon>Insecta</taxon>
        <taxon>Pterygota</taxon>
        <taxon>Neoptera</taxon>
        <taxon>Endopterygota</taxon>
        <taxon>Hymenoptera</taxon>
        <taxon>Apocrita</taxon>
        <taxon>Aculeata</taxon>
        <taxon>Formicoidea</taxon>
        <taxon>Formicidae</taxon>
        <taxon>Myrmicinae</taxon>
        <taxon>Temnothorax</taxon>
    </lineage>
</organism>
<protein>
    <submittedName>
        <fullName evidence="4 5">Uncharacterized protein LOC112455662</fullName>
    </submittedName>
</protein>
<dbReference type="InterPro" id="IPR007889">
    <property type="entry name" value="HTH_Psq"/>
</dbReference>
<sequence length="467" mass="53210">MVRNNTKRNYKPLKASELQSALRSITHGPKLTIRQASQQFGIPFSTLREHLNFDELREISGRKTRKLGKPTFTAQEEAELVGHILRLAGMNNGITRQDLRRVVFEFAEAKRIKHYFNKRSKMTGRNWVYLFLKRNPQIPLRQLRGISLNRIADFNKNFFSNLQAIMKKHKFTPYRIYNMDETKIPTVQKKCSSVYAAEGKKRVGAVTSDKMGKTVTAAFCMNAAGCYIPPLIIFPGVRMDSRLQHNGPIGALYGCSKNGWTNEVLFCQWLEHFVKHVKPTADDPVLLILDYHSSHVSMAAYTFCIDNSITVVTVPPRMSHRMQPLDLTFFGPLKNVMHREFKLYLTSHPYEKIGEHNLAEFLNKAFIKVASMEKGISGFRSAGIWPLDRPDMFEENDFAPPDEDNEDVDQNSIIATEWCVYEESVNENVNLSDKSVTSDDTASSTSAILEMIPRVLPTPTKKKTVPG</sequence>
<dbReference type="GO" id="GO:0003677">
    <property type="term" value="F:DNA binding"/>
    <property type="evidence" value="ECO:0007669"/>
    <property type="project" value="InterPro"/>
</dbReference>
<name>A0A6J1PUE0_9HYME</name>
<dbReference type="GO" id="GO:0005634">
    <property type="term" value="C:nucleus"/>
    <property type="evidence" value="ECO:0007669"/>
    <property type="project" value="TreeGrafter"/>
</dbReference>
<dbReference type="PANTHER" id="PTHR19303">
    <property type="entry name" value="TRANSPOSON"/>
    <property type="match status" value="1"/>
</dbReference>